<accession>A0A9D7QN36</accession>
<protein>
    <submittedName>
        <fullName evidence="1">Uncharacterized protein</fullName>
    </submittedName>
</protein>
<dbReference type="SUPFAM" id="SSF142019">
    <property type="entry name" value="Nqo1 FMN-binding domain-like"/>
    <property type="match status" value="1"/>
</dbReference>
<dbReference type="AlphaFoldDB" id="A0A9D7QN36"/>
<gene>
    <name evidence="1" type="ORF">IPN75_09310</name>
</gene>
<dbReference type="EMBL" id="JADKBR010000010">
    <property type="protein sequence ID" value="MBK8890570.1"/>
    <property type="molecule type" value="Genomic_DNA"/>
</dbReference>
<sequence>MARLTATRIDEIAELIRSKVPLAEWPAEYFRIEDNIRRADILLGSDLRSGDVLGAALARVPDAGLVASGMRSWRRGLPEAASGEPVPCSVGSSGRTCAGGGGAGFTTGLKWEACRNAPLTTDKRRIVVCNADEGRPRTFKD</sequence>
<evidence type="ECO:0000313" key="2">
    <source>
        <dbReference type="Proteomes" id="UP000808146"/>
    </source>
</evidence>
<reference evidence="1" key="1">
    <citation type="submission" date="2020-10" db="EMBL/GenBank/DDBJ databases">
        <title>Connecting structure to function with the recovery of over 1000 high-quality activated sludge metagenome-assembled genomes encoding full-length rRNA genes using long-read sequencing.</title>
        <authorList>
            <person name="Singleton C.M."/>
            <person name="Petriglieri F."/>
            <person name="Kristensen J.M."/>
            <person name="Kirkegaard R.H."/>
            <person name="Michaelsen T.Y."/>
            <person name="Andersen M.H."/>
            <person name="Karst S.M."/>
            <person name="Dueholm M.S."/>
            <person name="Nielsen P.H."/>
            <person name="Albertsen M."/>
        </authorList>
    </citation>
    <scope>NUCLEOTIDE SEQUENCE</scope>
    <source>
        <strain evidence="1">OdNE_18-Q3-R46-58_BAT3C.305</strain>
    </source>
</reference>
<organism evidence="1 2">
    <name type="scientific">Candidatus Dechloromonas phosphorivorans</name>
    <dbReference type="NCBI Taxonomy" id="2899244"/>
    <lineage>
        <taxon>Bacteria</taxon>
        <taxon>Pseudomonadati</taxon>
        <taxon>Pseudomonadota</taxon>
        <taxon>Betaproteobacteria</taxon>
        <taxon>Rhodocyclales</taxon>
        <taxon>Azonexaceae</taxon>
        <taxon>Dechloromonas</taxon>
    </lineage>
</organism>
<proteinExistence type="predicted"/>
<dbReference type="InterPro" id="IPR037225">
    <property type="entry name" value="Nuo51_FMN-bd_sf"/>
</dbReference>
<dbReference type="Proteomes" id="UP000808146">
    <property type="component" value="Unassembled WGS sequence"/>
</dbReference>
<name>A0A9D7QN36_9RHOO</name>
<comment type="caution">
    <text evidence="1">The sequence shown here is derived from an EMBL/GenBank/DDBJ whole genome shotgun (WGS) entry which is preliminary data.</text>
</comment>
<dbReference type="Gene3D" id="3.40.50.11540">
    <property type="entry name" value="NADH-ubiquinone oxidoreductase 51kDa subunit"/>
    <property type="match status" value="1"/>
</dbReference>
<evidence type="ECO:0000313" key="1">
    <source>
        <dbReference type="EMBL" id="MBK8890570.1"/>
    </source>
</evidence>